<dbReference type="RefSeq" id="WP_008832333.1">
    <property type="nucleotide sequence ID" value="NZ_JFYZ01000001.1"/>
</dbReference>
<dbReference type="Proteomes" id="UP000024329">
    <property type="component" value="Unassembled WGS sequence"/>
</dbReference>
<evidence type="ECO:0000313" key="3">
    <source>
        <dbReference type="Proteomes" id="UP000024329"/>
    </source>
</evidence>
<comment type="caution">
    <text evidence="2">The sequence shown here is derived from an EMBL/GenBank/DDBJ whole genome shotgun (WGS) entry which is preliminary data.</text>
</comment>
<gene>
    <name evidence="2" type="ORF">BV97_00510</name>
</gene>
<accession>A0A031K679</accession>
<organism evidence="2 3">
    <name type="scientific">Novosphingobium resinovorum</name>
    <dbReference type="NCBI Taxonomy" id="158500"/>
    <lineage>
        <taxon>Bacteria</taxon>
        <taxon>Pseudomonadati</taxon>
        <taxon>Pseudomonadota</taxon>
        <taxon>Alphaproteobacteria</taxon>
        <taxon>Sphingomonadales</taxon>
        <taxon>Sphingomonadaceae</taxon>
        <taxon>Novosphingobium</taxon>
    </lineage>
</organism>
<dbReference type="eggNOG" id="COG4719">
    <property type="taxonomic scope" value="Bacteria"/>
</dbReference>
<name>A0A031K679_9SPHN</name>
<dbReference type="AlphaFoldDB" id="A0A031K679"/>
<feature type="signal peptide" evidence="1">
    <location>
        <begin position="1"/>
        <end position="17"/>
    </location>
</feature>
<evidence type="ECO:0000256" key="1">
    <source>
        <dbReference type="SAM" id="SignalP"/>
    </source>
</evidence>
<keyword evidence="1" id="KW-0732">Signal</keyword>
<feature type="chain" id="PRO_5001552132" evidence="1">
    <location>
        <begin position="18"/>
        <end position="153"/>
    </location>
</feature>
<proteinExistence type="predicted"/>
<evidence type="ECO:0000313" key="2">
    <source>
        <dbReference type="EMBL" id="EZP84750.1"/>
    </source>
</evidence>
<sequence>MITAKRILCTLSLTAVAFTGSTLSAEARSPSAVATDSAVFVERVDALNGRRLEPASMLTRGDRVVTVVTWRRMRGTGGFVLTNPLPARLAYQRSASDMQEVSVDGGRSWGRLEAMRVDGRQATPEDVTHVRWRIPASYAALGQGRIAYAGVVR</sequence>
<protein>
    <submittedName>
        <fullName evidence="2">Uncharacterized protein</fullName>
    </submittedName>
</protein>
<dbReference type="PATRIC" id="fig|158500.4.peg.529"/>
<dbReference type="EMBL" id="JFYZ01000001">
    <property type="protein sequence ID" value="EZP84750.1"/>
    <property type="molecule type" value="Genomic_DNA"/>
</dbReference>
<reference evidence="2 3" key="1">
    <citation type="submission" date="2014-03" db="EMBL/GenBank/DDBJ databases">
        <title>Whole genome sequence of Novosphingobium resinovorum KF1.</title>
        <authorList>
            <person name="Gan H.M."/>
            <person name="Gan H.Y."/>
            <person name="Chew T.H."/>
            <person name="Savka M.A."/>
        </authorList>
    </citation>
    <scope>NUCLEOTIDE SEQUENCE [LARGE SCALE GENOMIC DNA]</scope>
    <source>
        <strain evidence="2 3">KF1</strain>
    </source>
</reference>